<organism evidence="1 2">
    <name type="scientific">Anaerobutyricum hallii</name>
    <dbReference type="NCBI Taxonomy" id="39488"/>
    <lineage>
        <taxon>Bacteria</taxon>
        <taxon>Bacillati</taxon>
        <taxon>Bacillota</taxon>
        <taxon>Clostridia</taxon>
        <taxon>Lachnospirales</taxon>
        <taxon>Lachnospiraceae</taxon>
        <taxon>Anaerobutyricum</taxon>
    </lineage>
</organism>
<evidence type="ECO:0000313" key="2">
    <source>
        <dbReference type="Proteomes" id="UP000286561"/>
    </source>
</evidence>
<protein>
    <recommendedName>
        <fullName evidence="3">Reverse transcriptase domain-containing protein</fullName>
    </recommendedName>
</protein>
<proteinExistence type="predicted"/>
<evidence type="ECO:0008006" key="3">
    <source>
        <dbReference type="Google" id="ProtNLM"/>
    </source>
</evidence>
<reference evidence="1 2" key="1">
    <citation type="submission" date="2018-08" db="EMBL/GenBank/DDBJ databases">
        <title>A genome reference for cultivated species of the human gut microbiota.</title>
        <authorList>
            <person name="Zou Y."/>
            <person name="Xue W."/>
            <person name="Luo G."/>
        </authorList>
    </citation>
    <scope>NUCLEOTIDE SEQUENCE [LARGE SCALE GENOMIC DNA]</scope>
    <source>
        <strain evidence="1 2">AM48-23BH</strain>
    </source>
</reference>
<dbReference type="RefSeq" id="WP_118329101.1">
    <property type="nucleotide sequence ID" value="NZ_QSEP01000012.1"/>
</dbReference>
<dbReference type="AlphaFoldDB" id="A0A413Q016"/>
<accession>A0A413Q016</accession>
<sequence length="515" mass="61735">MDLNNLYNFKNAVRHFVDIDSLEYPDDVENFNTRELCWTMPISFNVQKGNGKYRTLKIPNILNFVRAYHYYSGLPYFDNVQGINPTHSRMTVNFDTGDFVAGEYDTQLNDDFMNLCLYDNLIKLDIKDFYGKLYSHYLPKGELQDNVFTSLNNGRTGGIIMGNYLSLYFAENALKKISDDFKMALEDASVNCHFEYFSDDFYIFCNRYDNEKIRKLFSQVLAENDYEGNEQKIEIEDYESYNIENLLTRYWKAIMRHWNVEVIKDFERQEQIGARIQHKLSFLNQLIYRLASVKKERNKQSLIRNFFKTKHFRETDFEEYDIEEYDYHQLCFLLKTSPESLLYTSDIFSDMSGFDNQKIKIFLKARYKEALISEFHDAQLYYYYAIRCYHLDACLEDTAEMVLKSQNQILISYYLKDGLFSEDQINSLKLLDNEKFWFQNYHLILYTPDLRTDLDESITKYLMPQRANTDLRQRRYRDFYKKNLILGKAIINEIPVVTENIEDYLNKRHQELIEE</sequence>
<evidence type="ECO:0000313" key="1">
    <source>
        <dbReference type="EMBL" id="RGZ84945.1"/>
    </source>
</evidence>
<name>A0A413Q016_9FIRM</name>
<gene>
    <name evidence="1" type="ORF">DW972_03780</name>
</gene>
<dbReference type="Proteomes" id="UP000286561">
    <property type="component" value="Unassembled WGS sequence"/>
</dbReference>
<comment type="caution">
    <text evidence="1">The sequence shown here is derived from an EMBL/GenBank/DDBJ whole genome shotgun (WGS) entry which is preliminary data.</text>
</comment>
<dbReference type="EMBL" id="QSEP01000012">
    <property type="protein sequence ID" value="RGZ84945.1"/>
    <property type="molecule type" value="Genomic_DNA"/>
</dbReference>